<dbReference type="AlphaFoldDB" id="A0A3P6DKU2"/>
<organism evidence="2">
    <name type="scientific">Brassica oleracea</name>
    <name type="common">Wild cabbage</name>
    <dbReference type="NCBI Taxonomy" id="3712"/>
    <lineage>
        <taxon>Eukaryota</taxon>
        <taxon>Viridiplantae</taxon>
        <taxon>Streptophyta</taxon>
        <taxon>Embryophyta</taxon>
        <taxon>Tracheophyta</taxon>
        <taxon>Spermatophyta</taxon>
        <taxon>Magnoliopsida</taxon>
        <taxon>eudicotyledons</taxon>
        <taxon>Gunneridae</taxon>
        <taxon>Pentapetalae</taxon>
        <taxon>rosids</taxon>
        <taxon>malvids</taxon>
        <taxon>Brassicales</taxon>
        <taxon>Brassicaceae</taxon>
        <taxon>Brassiceae</taxon>
        <taxon>Brassica</taxon>
    </lineage>
</organism>
<feature type="signal peptide" evidence="1">
    <location>
        <begin position="1"/>
        <end position="18"/>
    </location>
</feature>
<name>A0A3P6DKU2_BRAOL</name>
<evidence type="ECO:0000256" key="1">
    <source>
        <dbReference type="SAM" id="SignalP"/>
    </source>
</evidence>
<keyword evidence="1" id="KW-0732">Signal</keyword>
<gene>
    <name evidence="2" type="ORF">BOLC2T10289H</name>
</gene>
<dbReference type="EMBL" id="LR031874">
    <property type="protein sequence ID" value="VDD24664.1"/>
    <property type="molecule type" value="Genomic_DNA"/>
</dbReference>
<proteinExistence type="predicted"/>
<protein>
    <submittedName>
        <fullName evidence="2">Uncharacterized protein</fullName>
    </submittedName>
</protein>
<sequence>MWLCIDTIHLLEVVVVAPSATWQTLRQQKGQANTKKASSRKH</sequence>
<accession>A0A3P6DKU2</accession>
<reference evidence="2" key="1">
    <citation type="submission" date="2018-11" db="EMBL/GenBank/DDBJ databases">
        <authorList>
            <consortium name="Genoscope - CEA"/>
            <person name="William W."/>
        </authorList>
    </citation>
    <scope>NUCLEOTIDE SEQUENCE</scope>
</reference>
<evidence type="ECO:0000313" key="2">
    <source>
        <dbReference type="EMBL" id="VDD24664.1"/>
    </source>
</evidence>
<feature type="chain" id="PRO_5018014034" evidence="1">
    <location>
        <begin position="19"/>
        <end position="42"/>
    </location>
</feature>